<dbReference type="EMBL" id="KQ947433">
    <property type="protein sequence ID" value="KUJ09139.1"/>
    <property type="molecule type" value="Genomic_DNA"/>
</dbReference>
<evidence type="ECO:0000313" key="3">
    <source>
        <dbReference type="EMBL" id="KUJ09139.1"/>
    </source>
</evidence>
<name>A0A132BAW6_MOLSC</name>
<feature type="signal peptide" evidence="2">
    <location>
        <begin position="1"/>
        <end position="19"/>
    </location>
</feature>
<evidence type="ECO:0000313" key="4">
    <source>
        <dbReference type="Proteomes" id="UP000070700"/>
    </source>
</evidence>
<accession>A0A132BAW6</accession>
<reference evidence="3 4" key="1">
    <citation type="submission" date="2015-10" db="EMBL/GenBank/DDBJ databases">
        <title>Full genome of DAOMC 229536 Phialocephala scopiformis, a fungal endophyte of spruce producing the potent anti-insectan compound rugulosin.</title>
        <authorList>
            <consortium name="DOE Joint Genome Institute"/>
            <person name="Walker A.K."/>
            <person name="Frasz S.L."/>
            <person name="Seifert K.A."/>
            <person name="Miller J.D."/>
            <person name="Mondo S.J."/>
            <person name="Labutti K."/>
            <person name="Lipzen A."/>
            <person name="Dockter R."/>
            <person name="Kennedy M."/>
            <person name="Grigoriev I.V."/>
            <person name="Spatafora J.W."/>
        </authorList>
    </citation>
    <scope>NUCLEOTIDE SEQUENCE [LARGE SCALE GENOMIC DNA]</scope>
    <source>
        <strain evidence="3 4">CBS 120377</strain>
    </source>
</reference>
<feature type="transmembrane region" description="Helical" evidence="1">
    <location>
        <begin position="97"/>
        <end position="117"/>
    </location>
</feature>
<organism evidence="3 4">
    <name type="scientific">Mollisia scopiformis</name>
    <name type="common">Conifer needle endophyte fungus</name>
    <name type="synonym">Phialocephala scopiformis</name>
    <dbReference type="NCBI Taxonomy" id="149040"/>
    <lineage>
        <taxon>Eukaryota</taxon>
        <taxon>Fungi</taxon>
        <taxon>Dikarya</taxon>
        <taxon>Ascomycota</taxon>
        <taxon>Pezizomycotina</taxon>
        <taxon>Leotiomycetes</taxon>
        <taxon>Helotiales</taxon>
        <taxon>Mollisiaceae</taxon>
        <taxon>Mollisia</taxon>
    </lineage>
</organism>
<keyword evidence="4" id="KW-1185">Reference proteome</keyword>
<dbReference type="GeneID" id="28830435"/>
<evidence type="ECO:0000256" key="1">
    <source>
        <dbReference type="SAM" id="Phobius"/>
    </source>
</evidence>
<keyword evidence="1" id="KW-0812">Transmembrane</keyword>
<dbReference type="Proteomes" id="UP000070700">
    <property type="component" value="Unassembled WGS sequence"/>
</dbReference>
<evidence type="ECO:0000256" key="2">
    <source>
        <dbReference type="SAM" id="SignalP"/>
    </source>
</evidence>
<dbReference type="OrthoDB" id="3436026at2759"/>
<gene>
    <name evidence="3" type="ORF">LY89DRAFT_741434</name>
</gene>
<sequence>MFIALLLFNLAAYTITAIATSLTSTPYVSYSNKLRANDCECPLHEQQQDWLLPAPAITKLCFIANLLLGLMSGALLVNAFLWWMTSVSEISVSVRNYALGCGIGAGIVGLVLVHILFIKKLVKSGGLLMAINTILGLTLMGLAFGTIGVSRAWSVDSSQNSLEKGGVELDLRGVFMQSLQEDRSGQAHSE</sequence>
<feature type="transmembrane region" description="Helical" evidence="1">
    <location>
        <begin position="129"/>
        <end position="149"/>
    </location>
</feature>
<dbReference type="InParanoid" id="A0A132BAW6"/>
<dbReference type="KEGG" id="psco:LY89DRAFT_741434"/>
<proteinExistence type="predicted"/>
<dbReference type="AlphaFoldDB" id="A0A132BAW6"/>
<keyword evidence="1" id="KW-1133">Transmembrane helix</keyword>
<protein>
    <recommendedName>
        <fullName evidence="5">Transmembrane protein</fullName>
    </recommendedName>
</protein>
<keyword evidence="2" id="KW-0732">Signal</keyword>
<dbReference type="RefSeq" id="XP_018063494.1">
    <property type="nucleotide sequence ID" value="XM_018220709.1"/>
</dbReference>
<feature type="transmembrane region" description="Helical" evidence="1">
    <location>
        <begin position="62"/>
        <end position="85"/>
    </location>
</feature>
<feature type="chain" id="PRO_5007288080" description="Transmembrane protein" evidence="2">
    <location>
        <begin position="20"/>
        <end position="190"/>
    </location>
</feature>
<keyword evidence="1" id="KW-0472">Membrane</keyword>
<evidence type="ECO:0008006" key="5">
    <source>
        <dbReference type="Google" id="ProtNLM"/>
    </source>
</evidence>